<dbReference type="Gene3D" id="3.30.70.1400">
    <property type="entry name" value="Aminomethyltransferase beta-barrel domains"/>
    <property type="match status" value="1"/>
</dbReference>
<dbReference type="RefSeq" id="WP_073051459.1">
    <property type="nucleotide sequence ID" value="NZ_FQUP01000001.1"/>
</dbReference>
<evidence type="ECO:0000259" key="8">
    <source>
        <dbReference type="Pfam" id="PF01571"/>
    </source>
</evidence>
<dbReference type="PANTHER" id="PTHR43757:SF2">
    <property type="entry name" value="AMINOMETHYLTRANSFERASE, MITOCHONDRIAL"/>
    <property type="match status" value="1"/>
</dbReference>
<dbReference type="GO" id="GO:0032259">
    <property type="term" value="P:methylation"/>
    <property type="evidence" value="ECO:0007669"/>
    <property type="project" value="UniProtKB-KW"/>
</dbReference>
<dbReference type="Pfam" id="PF08669">
    <property type="entry name" value="GCV_T_C"/>
    <property type="match status" value="1"/>
</dbReference>
<dbReference type="InterPro" id="IPR006222">
    <property type="entry name" value="GCVT_N"/>
</dbReference>
<keyword evidence="11" id="KW-1185">Reference proteome</keyword>
<dbReference type="Pfam" id="PF01571">
    <property type="entry name" value="GCV_T"/>
    <property type="match status" value="1"/>
</dbReference>
<reference evidence="10 11" key="1">
    <citation type="submission" date="2016-11" db="EMBL/GenBank/DDBJ databases">
        <authorList>
            <person name="Jaros S."/>
            <person name="Januszkiewicz K."/>
            <person name="Wedrychowicz H."/>
        </authorList>
    </citation>
    <scope>NUCLEOTIDE SEQUENCE [LARGE SCALE GENOMIC DNA]</scope>
    <source>
        <strain evidence="10 11">DSM 19436</strain>
    </source>
</reference>
<keyword evidence="3" id="KW-0032">Aminotransferase</keyword>
<dbReference type="STRING" id="1122133.SAMN02745157_0794"/>
<comment type="catalytic activity">
    <reaction evidence="6">
        <text>N(6)-[(R)-S(8)-aminomethyldihydrolipoyl]-L-lysyl-[protein] + (6S)-5,6,7,8-tetrahydrofolate = N(6)-[(R)-dihydrolipoyl]-L-lysyl-[protein] + (6R)-5,10-methylene-5,6,7,8-tetrahydrofolate + NH4(+)</text>
        <dbReference type="Rhea" id="RHEA:16945"/>
        <dbReference type="Rhea" id="RHEA-COMP:10475"/>
        <dbReference type="Rhea" id="RHEA-COMP:10492"/>
        <dbReference type="ChEBI" id="CHEBI:15636"/>
        <dbReference type="ChEBI" id="CHEBI:28938"/>
        <dbReference type="ChEBI" id="CHEBI:57453"/>
        <dbReference type="ChEBI" id="CHEBI:83100"/>
        <dbReference type="ChEBI" id="CHEBI:83143"/>
        <dbReference type="EC" id="2.1.2.10"/>
    </reaction>
</comment>
<dbReference type="GO" id="GO:0005960">
    <property type="term" value="C:glycine cleavage complex"/>
    <property type="evidence" value="ECO:0007669"/>
    <property type="project" value="InterPro"/>
</dbReference>
<keyword evidence="10" id="KW-0489">Methyltransferase</keyword>
<dbReference type="InterPro" id="IPR029043">
    <property type="entry name" value="GcvT/YgfZ_C"/>
</dbReference>
<comment type="similarity">
    <text evidence="1">Belongs to the GcvT family.</text>
</comment>
<sequence length="387" mass="40157">MAHASEADTTVASLSETPLADLHRKLGARMVPFAGYSMPVQYPTGILTEHNWTREKAGLFDVSHMGQCFLVGPDHATTAKALEALTPGDFQGLGLGRIRYTLFTTTEGGIIDDLMVTRAADAGADGTLFLVVNAGRKTVDYAHLAANLPEDVELVVAEDRALLALQGPLAAAVMARLCPAAATMGFMTAISAAIDGIDCAISRSGYTGEDGFEISVDADKAEALASRLLAEPEVAPIGLGARDSLRLEAGLCLYGHDIDEATSPAEADLGFAIGKRRRADGGFPGAGRILSELADGPPRLRVGIQPEGRAPAREGTEIHDATGTLIGLVTSGGFGPTAGGPIAMGYVSADSAAPGTSLTLIVRGKPLAARVVPLPFVPHRYFRKSAS</sequence>
<evidence type="ECO:0000259" key="9">
    <source>
        <dbReference type="Pfam" id="PF08669"/>
    </source>
</evidence>
<dbReference type="EMBL" id="FQUP01000001">
    <property type="protein sequence ID" value="SHE72393.1"/>
    <property type="molecule type" value="Genomic_DNA"/>
</dbReference>
<gene>
    <name evidence="10" type="ORF">SAMN02745157_0794</name>
</gene>
<dbReference type="EC" id="2.1.2.10" evidence="2"/>
<protein>
    <recommendedName>
        <fullName evidence="2">aminomethyltransferase</fullName>
        <ecNumber evidence="2">2.1.2.10</ecNumber>
    </recommendedName>
    <alternativeName>
        <fullName evidence="5">Glycine cleavage system T protein</fullName>
    </alternativeName>
</protein>
<dbReference type="GO" id="GO:0008168">
    <property type="term" value="F:methyltransferase activity"/>
    <property type="evidence" value="ECO:0007669"/>
    <property type="project" value="UniProtKB-KW"/>
</dbReference>
<feature type="domain" description="Aminomethyltransferase C-terminal" evidence="9">
    <location>
        <begin position="301"/>
        <end position="377"/>
    </location>
</feature>
<dbReference type="Proteomes" id="UP000184485">
    <property type="component" value="Unassembled WGS sequence"/>
</dbReference>
<dbReference type="PIRSF" id="PIRSF006487">
    <property type="entry name" value="GcvT"/>
    <property type="match status" value="1"/>
</dbReference>
<evidence type="ECO:0000256" key="2">
    <source>
        <dbReference type="ARBA" id="ARBA00012616"/>
    </source>
</evidence>
<evidence type="ECO:0000313" key="10">
    <source>
        <dbReference type="EMBL" id="SHE72393.1"/>
    </source>
</evidence>
<dbReference type="InterPro" id="IPR006223">
    <property type="entry name" value="GcvT"/>
</dbReference>
<dbReference type="InterPro" id="IPR028896">
    <property type="entry name" value="GcvT/YgfZ/DmdA"/>
</dbReference>
<dbReference type="SUPFAM" id="SSF103025">
    <property type="entry name" value="Folate-binding domain"/>
    <property type="match status" value="1"/>
</dbReference>
<dbReference type="SUPFAM" id="SSF101790">
    <property type="entry name" value="Aminomethyltransferase beta-barrel domain"/>
    <property type="match status" value="1"/>
</dbReference>
<dbReference type="Gene3D" id="4.10.1250.10">
    <property type="entry name" value="Aminomethyltransferase fragment"/>
    <property type="match status" value="1"/>
</dbReference>
<evidence type="ECO:0000256" key="3">
    <source>
        <dbReference type="ARBA" id="ARBA00022576"/>
    </source>
</evidence>
<dbReference type="GO" id="GO:0008483">
    <property type="term" value="F:transaminase activity"/>
    <property type="evidence" value="ECO:0007669"/>
    <property type="project" value="UniProtKB-KW"/>
</dbReference>
<dbReference type="PANTHER" id="PTHR43757">
    <property type="entry name" value="AMINOMETHYLTRANSFERASE"/>
    <property type="match status" value="1"/>
</dbReference>
<evidence type="ECO:0000256" key="4">
    <source>
        <dbReference type="ARBA" id="ARBA00022679"/>
    </source>
</evidence>
<dbReference type="AlphaFoldDB" id="A0A1M4VU87"/>
<dbReference type="OrthoDB" id="9774591at2"/>
<evidence type="ECO:0000256" key="5">
    <source>
        <dbReference type="ARBA" id="ARBA00031395"/>
    </source>
</evidence>
<dbReference type="Gene3D" id="2.40.30.110">
    <property type="entry name" value="Aminomethyltransferase beta-barrel domains"/>
    <property type="match status" value="1"/>
</dbReference>
<dbReference type="InterPro" id="IPR027266">
    <property type="entry name" value="TrmE/GcvT-like"/>
</dbReference>
<dbReference type="NCBIfam" id="NF010093">
    <property type="entry name" value="PRK13579.1"/>
    <property type="match status" value="1"/>
</dbReference>
<dbReference type="GO" id="GO:0004047">
    <property type="term" value="F:aminomethyltransferase activity"/>
    <property type="evidence" value="ECO:0007669"/>
    <property type="project" value="UniProtKB-EC"/>
</dbReference>
<dbReference type="GO" id="GO:0006546">
    <property type="term" value="P:glycine catabolic process"/>
    <property type="evidence" value="ECO:0007669"/>
    <property type="project" value="InterPro"/>
</dbReference>
<dbReference type="NCBIfam" id="NF001567">
    <property type="entry name" value="PRK00389.1"/>
    <property type="match status" value="1"/>
</dbReference>
<feature type="binding site" evidence="7">
    <location>
        <position position="213"/>
    </location>
    <ligand>
        <name>substrate</name>
    </ligand>
</feature>
<proteinExistence type="inferred from homology"/>
<accession>A0A1M4VU87</accession>
<organism evidence="10 11">
    <name type="scientific">Kaistia soli DSM 19436</name>
    <dbReference type="NCBI Taxonomy" id="1122133"/>
    <lineage>
        <taxon>Bacteria</taxon>
        <taxon>Pseudomonadati</taxon>
        <taxon>Pseudomonadota</taxon>
        <taxon>Alphaproteobacteria</taxon>
        <taxon>Hyphomicrobiales</taxon>
        <taxon>Kaistiaceae</taxon>
        <taxon>Kaistia</taxon>
    </lineage>
</organism>
<keyword evidence="4 10" id="KW-0808">Transferase</keyword>
<dbReference type="Gene3D" id="3.30.1360.120">
    <property type="entry name" value="Probable tRNA modification gtpase trme, domain 1"/>
    <property type="match status" value="1"/>
</dbReference>
<evidence type="ECO:0000313" key="11">
    <source>
        <dbReference type="Proteomes" id="UP000184485"/>
    </source>
</evidence>
<feature type="domain" description="GCVT N-terminal" evidence="8">
    <location>
        <begin position="20"/>
        <end position="275"/>
    </location>
</feature>
<evidence type="ECO:0000256" key="1">
    <source>
        <dbReference type="ARBA" id="ARBA00008609"/>
    </source>
</evidence>
<name>A0A1M4VU87_9HYPH</name>
<dbReference type="InterPro" id="IPR013977">
    <property type="entry name" value="GcvT_C"/>
</dbReference>
<evidence type="ECO:0000256" key="7">
    <source>
        <dbReference type="PIRSR" id="PIRSR006487-1"/>
    </source>
</evidence>
<dbReference type="NCBIfam" id="TIGR00528">
    <property type="entry name" value="gcvT"/>
    <property type="match status" value="1"/>
</dbReference>
<evidence type="ECO:0000256" key="6">
    <source>
        <dbReference type="ARBA" id="ARBA00047665"/>
    </source>
</evidence>